<name>A0A9X2V667_9BACT</name>
<gene>
    <name evidence="2" type="ORF">GGP45_002434</name>
</gene>
<evidence type="ECO:0000313" key="3">
    <source>
        <dbReference type="Proteomes" id="UP001155144"/>
    </source>
</evidence>
<dbReference type="Proteomes" id="UP001155144">
    <property type="component" value="Unassembled WGS sequence"/>
</dbReference>
<organism evidence="2 3">
    <name type="scientific">Salinibacter ruber</name>
    <dbReference type="NCBI Taxonomy" id="146919"/>
    <lineage>
        <taxon>Bacteria</taxon>
        <taxon>Pseudomonadati</taxon>
        <taxon>Rhodothermota</taxon>
        <taxon>Rhodothermia</taxon>
        <taxon>Rhodothermales</taxon>
        <taxon>Salinibacteraceae</taxon>
        <taxon>Salinibacter</taxon>
    </lineage>
</organism>
<proteinExistence type="predicted"/>
<feature type="compositionally biased region" description="Basic and acidic residues" evidence="1">
    <location>
        <begin position="67"/>
        <end position="76"/>
    </location>
</feature>
<reference evidence="2" key="1">
    <citation type="submission" date="2022-08" db="EMBL/GenBank/DDBJ databases">
        <title>Genomic Encyclopedia of Type Strains, Phase V (KMG-V): Genome sequencing to study the core and pangenomes of soil and plant-associated prokaryotes.</title>
        <authorList>
            <person name="Whitman W."/>
        </authorList>
    </citation>
    <scope>NUCLEOTIDE SEQUENCE</scope>
    <source>
        <strain evidence="2">SP3026</strain>
    </source>
</reference>
<evidence type="ECO:0000256" key="1">
    <source>
        <dbReference type="SAM" id="MobiDB-lite"/>
    </source>
</evidence>
<feature type="compositionally biased region" description="Basic residues" evidence="1">
    <location>
        <begin position="10"/>
        <end position="19"/>
    </location>
</feature>
<sequence>MLVGASPTRRAQKQGRRFPARGSPQSLLTDRPHGKRICQRLHPGWTLALVSATIGSRRQAPPVLRTTSDEARERHS</sequence>
<feature type="region of interest" description="Disordered" evidence="1">
    <location>
        <begin position="1"/>
        <end position="33"/>
    </location>
</feature>
<dbReference type="EMBL" id="JANUBL010000004">
    <property type="protein sequence ID" value="MCS4122076.1"/>
    <property type="molecule type" value="Genomic_DNA"/>
</dbReference>
<accession>A0A9X2V667</accession>
<evidence type="ECO:0000313" key="2">
    <source>
        <dbReference type="EMBL" id="MCS4122076.1"/>
    </source>
</evidence>
<comment type="caution">
    <text evidence="2">The sequence shown here is derived from an EMBL/GenBank/DDBJ whole genome shotgun (WGS) entry which is preliminary data.</text>
</comment>
<protein>
    <submittedName>
        <fullName evidence="2">Uncharacterized protein</fullName>
    </submittedName>
</protein>
<feature type="region of interest" description="Disordered" evidence="1">
    <location>
        <begin position="56"/>
        <end position="76"/>
    </location>
</feature>
<dbReference type="AlphaFoldDB" id="A0A9X2V667"/>